<keyword evidence="2" id="KW-1185">Reference proteome</keyword>
<dbReference type="OrthoDB" id="1750209at2759"/>
<sequence length="434" mass="48249">MGDFERNFLGIGSGATTPLLGSLNAILPAVMVLLMTVSNVAFHGGLLTLQNCKHINPLQSNPNVEAGKDVRNDNSDCVTTSTCEETVDPTKGVNVEFHSSKVVSLNHHVIETCEVEFGCSEDDNQTQKLDADLNRDAPVATPCLSPIQSSMVVLGDFLNSYRPQFNWSQPQQVSHWPNSSWDHIRNSKLASLSIEDGTTYNSAKVVVESDVQVDQISETNSDSSSALGSPCFSVHPQSLEEINMILVEELNYKEVSFEMGSKFDSADVVENDCEEVNSVEYGLLDNSTAPIDSPLELAIVPSMNNQVWDVASDVEDKDTSAPSTANPSDCMETSKNLKLKYHKKKKKMAKYNWSRKKSHSKAFNGISCTPEILEADNYISDEDIQFRNNMFRREAIQTLKISQLLCLSFVDNDEDIIDKLVELEYEDWKTHSTR</sequence>
<organism evidence="1 2">
    <name type="scientific">Corchorus olitorius</name>
    <dbReference type="NCBI Taxonomy" id="93759"/>
    <lineage>
        <taxon>Eukaryota</taxon>
        <taxon>Viridiplantae</taxon>
        <taxon>Streptophyta</taxon>
        <taxon>Embryophyta</taxon>
        <taxon>Tracheophyta</taxon>
        <taxon>Spermatophyta</taxon>
        <taxon>Magnoliopsida</taxon>
        <taxon>eudicotyledons</taxon>
        <taxon>Gunneridae</taxon>
        <taxon>Pentapetalae</taxon>
        <taxon>rosids</taxon>
        <taxon>malvids</taxon>
        <taxon>Malvales</taxon>
        <taxon>Malvaceae</taxon>
        <taxon>Grewioideae</taxon>
        <taxon>Apeibeae</taxon>
        <taxon>Corchorus</taxon>
    </lineage>
</organism>
<evidence type="ECO:0000313" key="2">
    <source>
        <dbReference type="Proteomes" id="UP000187203"/>
    </source>
</evidence>
<dbReference type="AlphaFoldDB" id="A0A1R3L4M3"/>
<evidence type="ECO:0000313" key="1">
    <source>
        <dbReference type="EMBL" id="OMP14292.1"/>
    </source>
</evidence>
<comment type="caution">
    <text evidence="1">The sequence shown here is derived from an EMBL/GenBank/DDBJ whole genome shotgun (WGS) entry which is preliminary data.</text>
</comment>
<accession>A0A1R3L4M3</accession>
<name>A0A1R3L4M3_9ROSI</name>
<gene>
    <name evidence="1" type="ORF">COLO4_00086</name>
</gene>
<dbReference type="EMBL" id="AWUE01000601">
    <property type="protein sequence ID" value="OMP14292.1"/>
    <property type="molecule type" value="Genomic_DNA"/>
</dbReference>
<reference evidence="2" key="1">
    <citation type="submission" date="2013-09" db="EMBL/GenBank/DDBJ databases">
        <title>Corchorus olitorius genome sequencing.</title>
        <authorList>
            <person name="Alam M."/>
            <person name="Haque M.S."/>
            <person name="Islam M.S."/>
            <person name="Emdad E.M."/>
            <person name="Islam M.M."/>
            <person name="Ahmed B."/>
            <person name="Halim A."/>
            <person name="Hossen Q.M.M."/>
            <person name="Hossain M.Z."/>
            <person name="Ahmed R."/>
            <person name="Khan M.M."/>
            <person name="Islam R."/>
            <person name="Rashid M.M."/>
            <person name="Khan S.A."/>
            <person name="Rahman M.S."/>
            <person name="Alam M."/>
            <person name="Yahiya A.S."/>
            <person name="Khan M.S."/>
            <person name="Azam M.S."/>
            <person name="Haque T."/>
            <person name="Lashkar M.Z.H."/>
            <person name="Akhand A.I."/>
            <person name="Morshed G."/>
            <person name="Roy S."/>
            <person name="Uddin K.S."/>
            <person name="Rabeya T."/>
            <person name="Hossain A.S."/>
            <person name="Chowdhury A."/>
            <person name="Snigdha A.R."/>
            <person name="Mortoza M.S."/>
            <person name="Matin S.A."/>
            <person name="Hoque S.M.E."/>
            <person name="Islam M.K."/>
            <person name="Roy D.K."/>
            <person name="Haider R."/>
            <person name="Moosa M.M."/>
            <person name="Elias S.M."/>
            <person name="Hasan A.M."/>
            <person name="Jahan S."/>
            <person name="Shafiuddin M."/>
            <person name="Mahmood N."/>
            <person name="Shommy N.S."/>
        </authorList>
    </citation>
    <scope>NUCLEOTIDE SEQUENCE [LARGE SCALE GENOMIC DNA]</scope>
    <source>
        <strain evidence="2">cv. O-4</strain>
    </source>
</reference>
<dbReference type="Proteomes" id="UP000187203">
    <property type="component" value="Unassembled WGS sequence"/>
</dbReference>
<protein>
    <submittedName>
        <fullName evidence="1">Uncharacterized protein</fullName>
    </submittedName>
</protein>
<proteinExistence type="predicted"/>